<dbReference type="OrthoDB" id="40334at2759"/>
<keyword evidence="3" id="KW-1185">Reference proteome</keyword>
<evidence type="ECO:0000256" key="1">
    <source>
        <dbReference type="SAM" id="MobiDB-lite"/>
    </source>
</evidence>
<organism evidence="2 3">
    <name type="scientific">Mycena indigotica</name>
    <dbReference type="NCBI Taxonomy" id="2126181"/>
    <lineage>
        <taxon>Eukaryota</taxon>
        <taxon>Fungi</taxon>
        <taxon>Dikarya</taxon>
        <taxon>Basidiomycota</taxon>
        <taxon>Agaricomycotina</taxon>
        <taxon>Agaricomycetes</taxon>
        <taxon>Agaricomycetidae</taxon>
        <taxon>Agaricales</taxon>
        <taxon>Marasmiineae</taxon>
        <taxon>Mycenaceae</taxon>
        <taxon>Mycena</taxon>
    </lineage>
</organism>
<evidence type="ECO:0000313" key="2">
    <source>
        <dbReference type="EMBL" id="KAF7301258.1"/>
    </source>
</evidence>
<dbReference type="RefSeq" id="XP_037219258.1">
    <property type="nucleotide sequence ID" value="XM_037363614.1"/>
</dbReference>
<feature type="region of interest" description="Disordered" evidence="1">
    <location>
        <begin position="135"/>
        <end position="168"/>
    </location>
</feature>
<reference evidence="2" key="1">
    <citation type="submission" date="2020-05" db="EMBL/GenBank/DDBJ databases">
        <title>Mycena genomes resolve the evolution of fungal bioluminescence.</title>
        <authorList>
            <person name="Tsai I.J."/>
        </authorList>
    </citation>
    <scope>NUCLEOTIDE SEQUENCE</scope>
    <source>
        <strain evidence="2">171206Taipei</strain>
    </source>
</reference>
<protein>
    <submittedName>
        <fullName evidence="2">Uncharacterized protein</fullName>
    </submittedName>
</protein>
<comment type="caution">
    <text evidence="2">The sequence shown here is derived from an EMBL/GenBank/DDBJ whole genome shotgun (WGS) entry which is preliminary data.</text>
</comment>
<feature type="compositionally biased region" description="Low complexity" evidence="1">
    <location>
        <begin position="62"/>
        <end position="85"/>
    </location>
</feature>
<evidence type="ECO:0000313" key="3">
    <source>
        <dbReference type="Proteomes" id="UP000636479"/>
    </source>
</evidence>
<feature type="compositionally biased region" description="Polar residues" evidence="1">
    <location>
        <begin position="190"/>
        <end position="212"/>
    </location>
</feature>
<feature type="compositionally biased region" description="Polar residues" evidence="1">
    <location>
        <begin position="135"/>
        <end position="158"/>
    </location>
</feature>
<proteinExistence type="predicted"/>
<sequence>MPSAVRRKPPPVYNATIDDDHSSSLPTRHSFALPVSLPLSTPPPITPDSDIHSHYSRRRTQSSASPSLPTSSSTRTRLARLLHSAPSPSPRKPTISGPTPVNFPPDLLPVELARYKAATRPMVLVDLPIIPTPASPVSTQFSYSTNSQSSGETDLTTPPTSPGEDAPSFTTLFLRKQFMGRSRSVDGHSVSLSGARSSGKLSASPSEYTSASLDGHSSPRKPPSVLRKSPSSNRSLNSKRSGPLLPLTPPTQNAIERAVRLPLVSPNGVRVQFGQLLGMSRESLDLGVVGVGPRPGTELRRTVVIFLRHFWCPLCQDYMVALAGGVRAATCNKYSANCPAENLLERLIESTKQVGDNETHLLVIAPGSHTLAGKYLDSFQFSGSCGIASVRIFVDPMPAEGVYAALGMGWDGAPPLAASLDSSSSSTCCGHDTLENSVGHGDSIDPEAAPETYITHGSFSGIGSVLMRAIRSGLPVWAKGGDIRLLGGEFVFELSANGSIRCVYAHRMQHPRGHASVERVLAAAGVHVPSPEPAKKSPLSMMSRSASTTVIPQSTSASTITAPIIPRSASVAGAFPSRIPTSQSSLVASESTQSAFWRAGSGNGFFHRFAGPRGGRLPASKLSQSDSKPVFPPAQRPAIPISASTPVNMGYLGRHGGTSITERQVWVFGWALDNIVILRWCWRFVRVIRLVCLVWFGGESVSLYEFVWAYVAG</sequence>
<feature type="region of interest" description="Disordered" evidence="1">
    <location>
        <begin position="1"/>
        <end position="103"/>
    </location>
</feature>
<dbReference type="EMBL" id="JACAZF010000006">
    <property type="protein sequence ID" value="KAF7301258.1"/>
    <property type="molecule type" value="Genomic_DNA"/>
</dbReference>
<name>A0A8H6SKF9_9AGAR</name>
<gene>
    <name evidence="2" type="ORF">MIND_00690600</name>
</gene>
<accession>A0A8H6SKF9</accession>
<dbReference type="PANTHER" id="PTHR28630:SF3">
    <property type="entry name" value="PEROXIREDOXIN-LIKE 2C"/>
    <property type="match status" value="1"/>
</dbReference>
<dbReference type="GeneID" id="59346130"/>
<feature type="region of interest" description="Disordered" evidence="1">
    <location>
        <begin position="184"/>
        <end position="250"/>
    </location>
</feature>
<dbReference type="InterPro" id="IPR032801">
    <property type="entry name" value="PXL2A/B/C"/>
</dbReference>
<dbReference type="PANTHER" id="PTHR28630">
    <property type="match status" value="1"/>
</dbReference>
<dbReference type="AlphaFoldDB" id="A0A8H6SKF9"/>
<dbReference type="Proteomes" id="UP000636479">
    <property type="component" value="Unassembled WGS sequence"/>
</dbReference>
<feature type="compositionally biased region" description="Polar residues" evidence="1">
    <location>
        <begin position="229"/>
        <end position="240"/>
    </location>
</feature>